<gene>
    <name evidence="7" type="ORF">HPLM_LOCUS9861</name>
</gene>
<dbReference type="InterPro" id="IPR000242">
    <property type="entry name" value="PTP_cat"/>
</dbReference>
<dbReference type="SUPFAM" id="SSF52799">
    <property type="entry name" value="(Phosphotyrosine protein) phosphatases II"/>
    <property type="match status" value="1"/>
</dbReference>
<dbReference type="PROSITE" id="PS50056">
    <property type="entry name" value="TYR_PHOSPHATASE_2"/>
    <property type="match status" value="1"/>
</dbReference>
<dbReference type="PANTHER" id="PTHR19134:SF562">
    <property type="entry name" value="PROTEIN-TYROSINE-PHOSPHATASE"/>
    <property type="match status" value="1"/>
</dbReference>
<feature type="domain" description="Tyrosine specific protein phosphatases" evidence="6">
    <location>
        <begin position="217"/>
        <end position="292"/>
    </location>
</feature>
<dbReference type="STRING" id="6290.A0A158QN69"/>
<feature type="domain" description="Tyrosine-protein phosphatase" evidence="5">
    <location>
        <begin position="78"/>
        <end position="301"/>
    </location>
</feature>
<evidence type="ECO:0000313" key="9">
    <source>
        <dbReference type="WBParaSite" id="HPLM_0000986901-mRNA-1"/>
    </source>
</evidence>
<dbReference type="InterPro" id="IPR029021">
    <property type="entry name" value="Prot-tyrosine_phosphatase-like"/>
</dbReference>
<keyword evidence="4" id="KW-0904">Protein phosphatase</keyword>
<accession>A0A158QN69</accession>
<sequence length="308" mass="35068">MDDSYFVLNVRQEQHRAQFNFDAIPLTRICKISMYGRGGTTLMFTTRISSKKLGEGVVEAHKDFVKESPTFFAFFKKENRSKNLKQDGSHLTVFLYDYSRVVLSGGDGDYYHASYVDGCVKKNQYIMAQAPFDSDTQADFFRMLSQVQIDALVVMGDPSDETFKFLFPEDGTYGDVSVRIESGDEAEGYVLRNLTVNKVELKAYCITSWTVDSEPPKGFLGIHEKIRSAIGLNLKNALMLICKDGCARSGLFCLLDTESERLRTKGRLRFTETVKHIRFHRSNCFDTQELFEAGWSMVMELAKQKKSP</sequence>
<dbReference type="Gene3D" id="3.90.190.10">
    <property type="entry name" value="Protein tyrosine phosphatase superfamily"/>
    <property type="match status" value="1"/>
</dbReference>
<evidence type="ECO:0000313" key="8">
    <source>
        <dbReference type="Proteomes" id="UP000268014"/>
    </source>
</evidence>
<comment type="similarity">
    <text evidence="1">Belongs to the protein-tyrosine phosphatase family.</text>
</comment>
<keyword evidence="3" id="KW-0378">Hydrolase</keyword>
<dbReference type="EC" id="3.1.3.48" evidence="2"/>
<dbReference type="PANTHER" id="PTHR19134">
    <property type="entry name" value="RECEPTOR-TYPE TYROSINE-PROTEIN PHOSPHATASE"/>
    <property type="match status" value="1"/>
</dbReference>
<evidence type="ECO:0000259" key="6">
    <source>
        <dbReference type="PROSITE" id="PS50056"/>
    </source>
</evidence>
<evidence type="ECO:0000313" key="7">
    <source>
        <dbReference type="EMBL" id="VDO38555.1"/>
    </source>
</evidence>
<dbReference type="SMART" id="SM00194">
    <property type="entry name" value="PTPc"/>
    <property type="match status" value="1"/>
</dbReference>
<dbReference type="InterPro" id="IPR050348">
    <property type="entry name" value="Protein-Tyr_Phosphatase"/>
</dbReference>
<dbReference type="OMA" id="GPLVIVC"/>
<reference evidence="7 8" key="2">
    <citation type="submission" date="2018-11" db="EMBL/GenBank/DDBJ databases">
        <authorList>
            <consortium name="Pathogen Informatics"/>
        </authorList>
    </citation>
    <scope>NUCLEOTIDE SEQUENCE [LARGE SCALE GENOMIC DNA]</scope>
    <source>
        <strain evidence="7 8">MHpl1</strain>
    </source>
</reference>
<evidence type="ECO:0000256" key="1">
    <source>
        <dbReference type="ARBA" id="ARBA00009580"/>
    </source>
</evidence>
<protein>
    <recommendedName>
        <fullName evidence="2">protein-tyrosine-phosphatase</fullName>
        <ecNumber evidence="2">3.1.3.48</ecNumber>
    </recommendedName>
</protein>
<proteinExistence type="inferred from homology"/>
<dbReference type="InterPro" id="IPR003595">
    <property type="entry name" value="Tyr_Pase_cat"/>
</dbReference>
<evidence type="ECO:0000256" key="3">
    <source>
        <dbReference type="ARBA" id="ARBA00022801"/>
    </source>
</evidence>
<name>A0A158QN69_HAEPC</name>
<dbReference type="GO" id="GO:0004725">
    <property type="term" value="F:protein tyrosine phosphatase activity"/>
    <property type="evidence" value="ECO:0007669"/>
    <property type="project" value="UniProtKB-EC"/>
</dbReference>
<dbReference type="SMART" id="SM00404">
    <property type="entry name" value="PTPc_motif"/>
    <property type="match status" value="1"/>
</dbReference>
<dbReference type="GO" id="GO:0008045">
    <property type="term" value="P:motor neuron axon guidance"/>
    <property type="evidence" value="ECO:0007669"/>
    <property type="project" value="TreeGrafter"/>
</dbReference>
<dbReference type="PROSITE" id="PS50055">
    <property type="entry name" value="TYR_PHOSPHATASE_PTP"/>
    <property type="match status" value="1"/>
</dbReference>
<organism evidence="9">
    <name type="scientific">Haemonchus placei</name>
    <name type="common">Barber's pole worm</name>
    <dbReference type="NCBI Taxonomy" id="6290"/>
    <lineage>
        <taxon>Eukaryota</taxon>
        <taxon>Metazoa</taxon>
        <taxon>Ecdysozoa</taxon>
        <taxon>Nematoda</taxon>
        <taxon>Chromadorea</taxon>
        <taxon>Rhabditida</taxon>
        <taxon>Rhabditina</taxon>
        <taxon>Rhabditomorpha</taxon>
        <taxon>Strongyloidea</taxon>
        <taxon>Trichostrongylidae</taxon>
        <taxon>Haemonchus</taxon>
    </lineage>
</organism>
<dbReference type="CDD" id="cd00047">
    <property type="entry name" value="PTPc"/>
    <property type="match status" value="1"/>
</dbReference>
<evidence type="ECO:0000256" key="4">
    <source>
        <dbReference type="ARBA" id="ARBA00022912"/>
    </source>
</evidence>
<reference evidence="9" key="1">
    <citation type="submission" date="2016-04" db="UniProtKB">
        <authorList>
            <consortium name="WormBaseParasite"/>
        </authorList>
    </citation>
    <scope>IDENTIFICATION</scope>
</reference>
<dbReference type="Pfam" id="PF00102">
    <property type="entry name" value="Y_phosphatase"/>
    <property type="match status" value="1"/>
</dbReference>
<evidence type="ECO:0000256" key="2">
    <source>
        <dbReference type="ARBA" id="ARBA00013064"/>
    </source>
</evidence>
<dbReference type="WBParaSite" id="HPLM_0000986901-mRNA-1">
    <property type="protein sequence ID" value="HPLM_0000986901-mRNA-1"/>
    <property type="gene ID" value="HPLM_0000986901"/>
</dbReference>
<dbReference type="OrthoDB" id="5843820at2759"/>
<dbReference type="EMBL" id="UZAF01017158">
    <property type="protein sequence ID" value="VDO38555.1"/>
    <property type="molecule type" value="Genomic_DNA"/>
</dbReference>
<dbReference type="AlphaFoldDB" id="A0A158QN69"/>
<evidence type="ECO:0000259" key="5">
    <source>
        <dbReference type="PROSITE" id="PS50055"/>
    </source>
</evidence>
<keyword evidence="8" id="KW-1185">Reference proteome</keyword>
<dbReference type="InterPro" id="IPR000387">
    <property type="entry name" value="Tyr_Pase_dom"/>
</dbReference>
<dbReference type="Proteomes" id="UP000268014">
    <property type="component" value="Unassembled WGS sequence"/>
</dbReference>